<feature type="region of interest" description="Disordered" evidence="1">
    <location>
        <begin position="50"/>
        <end position="96"/>
    </location>
</feature>
<reference evidence="3" key="1">
    <citation type="submission" date="2023-01" db="EMBL/GenBank/DDBJ databases">
        <title>Genome assembly of the deep-sea coral Lophelia pertusa.</title>
        <authorList>
            <person name="Herrera S."/>
            <person name="Cordes E."/>
        </authorList>
    </citation>
    <scope>NUCLEOTIDE SEQUENCE</scope>
    <source>
        <strain evidence="3">USNM1676648</strain>
        <tissue evidence="3">Polyp</tissue>
    </source>
</reference>
<accession>A0A9W9ZEM9</accession>
<sequence length="148" mass="15635">MIGSGVSLLLWLLAAPLFDQIEGNSTVPSSKLTCMGGIPGRNGYNGLPGRDGRDGAKGDKGVAGPIGSRGVEGDKGVAGPIGSRGVKGEVGQNGADADHRNWKQCAWKGADGRDGGLIKVSVKFRGEVKYFFMSFRNKMIEVNLFYLF</sequence>
<evidence type="ECO:0000256" key="1">
    <source>
        <dbReference type="SAM" id="MobiDB-lite"/>
    </source>
</evidence>
<evidence type="ECO:0000313" key="4">
    <source>
        <dbReference type="Proteomes" id="UP001163046"/>
    </source>
</evidence>
<dbReference type="Pfam" id="PF01391">
    <property type="entry name" value="Collagen"/>
    <property type="match status" value="1"/>
</dbReference>
<organism evidence="3 4">
    <name type="scientific">Desmophyllum pertusum</name>
    <dbReference type="NCBI Taxonomy" id="174260"/>
    <lineage>
        <taxon>Eukaryota</taxon>
        <taxon>Metazoa</taxon>
        <taxon>Cnidaria</taxon>
        <taxon>Anthozoa</taxon>
        <taxon>Hexacorallia</taxon>
        <taxon>Scleractinia</taxon>
        <taxon>Caryophylliina</taxon>
        <taxon>Caryophylliidae</taxon>
        <taxon>Desmophyllum</taxon>
    </lineage>
</organism>
<keyword evidence="4" id="KW-1185">Reference proteome</keyword>
<comment type="caution">
    <text evidence="3">The sequence shown here is derived from an EMBL/GenBank/DDBJ whole genome shotgun (WGS) entry which is preliminary data.</text>
</comment>
<dbReference type="AlphaFoldDB" id="A0A9W9ZEM9"/>
<dbReference type="InterPro" id="IPR008160">
    <property type="entry name" value="Collagen"/>
</dbReference>
<feature type="compositionally biased region" description="Basic and acidic residues" evidence="1">
    <location>
        <begin position="50"/>
        <end position="60"/>
    </location>
</feature>
<keyword evidence="2" id="KW-0732">Signal</keyword>
<dbReference type="OrthoDB" id="5987166at2759"/>
<feature type="chain" id="PRO_5040795750" evidence="2">
    <location>
        <begin position="24"/>
        <end position="148"/>
    </location>
</feature>
<gene>
    <name evidence="3" type="ORF">OS493_010982</name>
</gene>
<dbReference type="EMBL" id="MU826354">
    <property type="protein sequence ID" value="KAJ7380267.1"/>
    <property type="molecule type" value="Genomic_DNA"/>
</dbReference>
<evidence type="ECO:0000313" key="3">
    <source>
        <dbReference type="EMBL" id="KAJ7380267.1"/>
    </source>
</evidence>
<feature type="signal peptide" evidence="2">
    <location>
        <begin position="1"/>
        <end position="23"/>
    </location>
</feature>
<evidence type="ECO:0000256" key="2">
    <source>
        <dbReference type="SAM" id="SignalP"/>
    </source>
</evidence>
<name>A0A9W9ZEM9_9CNID</name>
<protein>
    <submittedName>
        <fullName evidence="3">Uncharacterized protein</fullName>
    </submittedName>
</protein>
<proteinExistence type="predicted"/>
<dbReference type="Proteomes" id="UP001163046">
    <property type="component" value="Unassembled WGS sequence"/>
</dbReference>